<comment type="caution">
    <text evidence="3">The sequence shown here is derived from an EMBL/GenBank/DDBJ whole genome shotgun (WGS) entry which is preliminary data.</text>
</comment>
<dbReference type="OrthoDB" id="9815825at2"/>
<dbReference type="GO" id="GO:0000166">
    <property type="term" value="F:nucleotide binding"/>
    <property type="evidence" value="ECO:0007669"/>
    <property type="project" value="InterPro"/>
</dbReference>
<dbReference type="Gene3D" id="3.40.50.720">
    <property type="entry name" value="NAD(P)-binding Rossmann-like Domain"/>
    <property type="match status" value="1"/>
</dbReference>
<reference evidence="3 4" key="1">
    <citation type="submission" date="2019-02" db="EMBL/GenBank/DDBJ databases">
        <title>Paracoccus subflavus sp. nov., isolated from marine sediment of the Pacific Ocean.</title>
        <authorList>
            <person name="Zhang G."/>
        </authorList>
    </citation>
    <scope>NUCLEOTIDE SEQUENCE [LARGE SCALE GENOMIC DNA]</scope>
    <source>
        <strain evidence="3 4">GY0581</strain>
    </source>
</reference>
<dbReference type="PANTHER" id="PTHR43377">
    <property type="entry name" value="BILIVERDIN REDUCTASE A"/>
    <property type="match status" value="1"/>
</dbReference>
<dbReference type="AlphaFoldDB" id="A0A4Q9FYS4"/>
<evidence type="ECO:0000313" key="4">
    <source>
        <dbReference type="Proteomes" id="UP000293520"/>
    </source>
</evidence>
<dbReference type="PANTHER" id="PTHR43377:SF1">
    <property type="entry name" value="BILIVERDIN REDUCTASE A"/>
    <property type="match status" value="1"/>
</dbReference>
<sequence length="370" mass="39808">MLTLPSLRADPHVRLVACAAPRRASRDAFVAEFGGTAHEEVEALAADPAVEAVYVATPHQMHRAHAEAVARAGKHLLVEKPLAIALDDARAIVASAHRAGVHLITGPSHSFDQPVQRACEIIASGRLGRVRMMHALNFTDFLYRPRRPEELRTEEGGGVIFSQAVHQIDMLRLLAQAPARSVYAMTGAWDASRPTEGAYGAMIGFKGGGFANVTYSGYAHYLTDMMQDGIGELGWPVDPGTYGAGRRALASLGRPEDEAALKGDRTYGAVQAPPPASHAEHFGPVIVCCDRADLRLTPKGVEIWGDLERSFLPAPPDPAPRSPVLRALYRAIRRNEPPDQAAGWGLSSLEICHAILASARSGMPISLDHR</sequence>
<dbReference type="InterPro" id="IPR051450">
    <property type="entry name" value="Gfo/Idh/MocA_Oxidoreductases"/>
</dbReference>
<feature type="domain" description="Gfo/Idh/MocA-like oxidoreductase N-terminal" evidence="1">
    <location>
        <begin position="8"/>
        <end position="104"/>
    </location>
</feature>
<evidence type="ECO:0000259" key="1">
    <source>
        <dbReference type="Pfam" id="PF01408"/>
    </source>
</evidence>
<dbReference type="SUPFAM" id="SSF55347">
    <property type="entry name" value="Glyceraldehyde-3-phosphate dehydrogenase-like, C-terminal domain"/>
    <property type="match status" value="1"/>
</dbReference>
<dbReference type="InterPro" id="IPR000683">
    <property type="entry name" value="Gfo/Idh/MocA-like_OxRdtase_N"/>
</dbReference>
<dbReference type="Proteomes" id="UP000293520">
    <property type="component" value="Unassembled WGS sequence"/>
</dbReference>
<proteinExistence type="predicted"/>
<protein>
    <submittedName>
        <fullName evidence="3">Gfo/Idh/MocA family oxidoreductase</fullName>
    </submittedName>
</protein>
<accession>A0A4Q9FYS4</accession>
<dbReference type="EMBL" id="SISK01000007">
    <property type="protein sequence ID" value="TBN39556.1"/>
    <property type="molecule type" value="Genomic_DNA"/>
</dbReference>
<evidence type="ECO:0000259" key="2">
    <source>
        <dbReference type="Pfam" id="PF22725"/>
    </source>
</evidence>
<dbReference type="InterPro" id="IPR036291">
    <property type="entry name" value="NAD(P)-bd_dom_sf"/>
</dbReference>
<dbReference type="Pfam" id="PF01408">
    <property type="entry name" value="GFO_IDH_MocA"/>
    <property type="match status" value="1"/>
</dbReference>
<dbReference type="Gene3D" id="3.30.360.10">
    <property type="entry name" value="Dihydrodipicolinate Reductase, domain 2"/>
    <property type="match status" value="1"/>
</dbReference>
<feature type="domain" description="GFO/IDH/MocA-like oxidoreductase" evidence="2">
    <location>
        <begin position="115"/>
        <end position="221"/>
    </location>
</feature>
<gene>
    <name evidence="3" type="ORF">EYE42_11030</name>
</gene>
<dbReference type="Pfam" id="PF22725">
    <property type="entry name" value="GFO_IDH_MocA_C3"/>
    <property type="match status" value="1"/>
</dbReference>
<name>A0A4Q9FYS4_9RHOB</name>
<dbReference type="SUPFAM" id="SSF51735">
    <property type="entry name" value="NAD(P)-binding Rossmann-fold domains"/>
    <property type="match status" value="1"/>
</dbReference>
<evidence type="ECO:0000313" key="3">
    <source>
        <dbReference type="EMBL" id="TBN39556.1"/>
    </source>
</evidence>
<dbReference type="InterPro" id="IPR055170">
    <property type="entry name" value="GFO_IDH_MocA-like_dom"/>
</dbReference>
<keyword evidence="4" id="KW-1185">Reference proteome</keyword>
<organism evidence="3 4">
    <name type="scientific">Paracoccus subflavus</name>
    <dbReference type="NCBI Taxonomy" id="2528244"/>
    <lineage>
        <taxon>Bacteria</taxon>
        <taxon>Pseudomonadati</taxon>
        <taxon>Pseudomonadota</taxon>
        <taxon>Alphaproteobacteria</taxon>
        <taxon>Rhodobacterales</taxon>
        <taxon>Paracoccaceae</taxon>
        <taxon>Paracoccus</taxon>
    </lineage>
</organism>